<evidence type="ECO:0000313" key="1">
    <source>
        <dbReference type="EMBL" id="TDU30721.1"/>
    </source>
</evidence>
<reference evidence="1 2" key="1">
    <citation type="submission" date="2019-03" db="EMBL/GenBank/DDBJ databases">
        <title>Genomic Encyclopedia of Type Strains, Phase IV (KMG-IV): sequencing the most valuable type-strain genomes for metagenomic binning, comparative biology and taxonomic classification.</title>
        <authorList>
            <person name="Goeker M."/>
        </authorList>
    </citation>
    <scope>NUCLEOTIDE SEQUENCE [LARGE SCALE GENOMIC DNA]</scope>
    <source>
        <strain evidence="1 2">DSM 26377</strain>
    </source>
</reference>
<accession>A0A4R7PB90</accession>
<proteinExistence type="predicted"/>
<sequence>MIPLPPHMLRTLAASCLAVWLVGCASDGAGKPAPSIRSVLAEKKKENPDEAKIPVIRSEPIAPDADKALENYKKLLAMKPDANVQAEAQRRLADLQVQTDDLAGGTTESETQLRSAVRTYERLLNERPQDEKNDRILYQLARAQQNLGKSEDAIATLDKLSKDFKNSALTGDAHFRRADLLYRLDRFPEAEAEFATVMSYDDRTPFFEPAQYMKGWSQYRQSKFDAAIATFFDILDRELPDDPVPLEVEEALAGVERGKTDLARDSLRVVSLSFAALGGGMAVSESFAKNGDPRFYPLVYNALGAMLLEKQRFTDAAEAFTAFTQRYAKHELAPTFQSRVIDAYASGGFGDLVTREKERYATTYDPAAPYWAGAKPTPEVMTALRGHLEDLAKYNHSQAQTDKVGKRDQFLVAAKWYKRTIEIYPNDPKIAEINFLLGDALLDGGKTLDAAEQYTETAYKYPPHSKSGEAALAAFQAYEKNAKEVPAAQRPVALRQAVDSGLKLADTYPQHPSRLPVLSQAAQDLFEMKSLDESITVAKRVLDAGPNVDPVLRRNAWSVTSDAQFQQKNYPAAEVAYAQELALIPAGTAERSEVTEQLAASIYKQGEAAKESKDLRKAVDDFLRVGRVTPDSKIRANADYDAASSLVELKDWPAATQVLESFRTRFPTNTLSADVDKKLAGAYEADNKPAQAAQAYERIAARTSEAEPVRREASWQAAKLYDGAKQPAESFRAHQAYVTAFPRPLDRAMEARSRLVDLSLARGDTATQVYWLKEIVKADQGAGNQRTDATRTLAAKSSLELGRMAALDARKLRLTAPLDKSLAAKKEAMETAIGSLNQAAGYGFAETTTAATFEIAGLYQDFGQSLMTSERPAKLKDLELEQYNLLLEEQAFPFEEKAIQAHEANIKRIEQGRYDTWVKQSAAALVKIAPGKYSKREQSEDTYGTLR</sequence>
<keyword evidence="2" id="KW-1185">Reference proteome</keyword>
<dbReference type="SUPFAM" id="SSF48452">
    <property type="entry name" value="TPR-like"/>
    <property type="match status" value="4"/>
</dbReference>
<dbReference type="RefSeq" id="WP_246051449.1">
    <property type="nucleotide sequence ID" value="NZ_SOBT01000008.1"/>
</dbReference>
<gene>
    <name evidence="1" type="ORF">DFR24_0075</name>
</gene>
<dbReference type="Pfam" id="PF13432">
    <property type="entry name" value="TPR_16"/>
    <property type="match status" value="2"/>
</dbReference>
<name>A0A4R7PB90_9GAMM</name>
<organism evidence="1 2">
    <name type="scientific">Panacagrimonas perspica</name>
    <dbReference type="NCBI Taxonomy" id="381431"/>
    <lineage>
        <taxon>Bacteria</taxon>
        <taxon>Pseudomonadati</taxon>
        <taxon>Pseudomonadota</taxon>
        <taxon>Gammaproteobacteria</taxon>
        <taxon>Nevskiales</taxon>
        <taxon>Nevskiaceae</taxon>
        <taxon>Panacagrimonas</taxon>
    </lineage>
</organism>
<evidence type="ECO:0000313" key="2">
    <source>
        <dbReference type="Proteomes" id="UP000295341"/>
    </source>
</evidence>
<dbReference type="Proteomes" id="UP000295341">
    <property type="component" value="Unassembled WGS sequence"/>
</dbReference>
<comment type="caution">
    <text evidence="1">The sequence shown here is derived from an EMBL/GenBank/DDBJ whole genome shotgun (WGS) entry which is preliminary data.</text>
</comment>
<protein>
    <submittedName>
        <fullName evidence="1">TolA-binding protein</fullName>
    </submittedName>
</protein>
<dbReference type="EMBL" id="SOBT01000008">
    <property type="protein sequence ID" value="TDU30721.1"/>
    <property type="molecule type" value="Genomic_DNA"/>
</dbReference>
<dbReference type="InterPro" id="IPR019734">
    <property type="entry name" value="TPR_rpt"/>
</dbReference>
<dbReference type="InterPro" id="IPR011990">
    <property type="entry name" value="TPR-like_helical_dom_sf"/>
</dbReference>
<dbReference type="SMART" id="SM00028">
    <property type="entry name" value="TPR"/>
    <property type="match status" value="6"/>
</dbReference>
<dbReference type="AlphaFoldDB" id="A0A4R7PB90"/>
<dbReference type="Gene3D" id="1.25.40.10">
    <property type="entry name" value="Tetratricopeptide repeat domain"/>
    <property type="match status" value="5"/>
</dbReference>